<gene>
    <name evidence="3" type="ORF">POCULU_LOCUS4612</name>
</gene>
<feature type="non-terminal residue" evidence="3">
    <location>
        <position position="354"/>
    </location>
</feature>
<feature type="compositionally biased region" description="Basic and acidic residues" evidence="1">
    <location>
        <begin position="320"/>
        <end position="354"/>
    </location>
</feature>
<comment type="caution">
    <text evidence="3">The sequence shown here is derived from an EMBL/GenBank/DDBJ whole genome shotgun (WGS) entry which is preliminary data.</text>
</comment>
<feature type="compositionally biased region" description="Acidic residues" evidence="1">
    <location>
        <begin position="309"/>
        <end position="319"/>
    </location>
</feature>
<name>A0A9N9AWN2_9GLOM</name>
<dbReference type="AlphaFoldDB" id="A0A9N9AWN2"/>
<feature type="transmembrane region" description="Helical" evidence="2">
    <location>
        <begin position="80"/>
        <end position="103"/>
    </location>
</feature>
<keyword evidence="2" id="KW-0812">Transmembrane</keyword>
<keyword evidence="2" id="KW-1133">Transmembrane helix</keyword>
<feature type="region of interest" description="Disordered" evidence="1">
    <location>
        <begin position="308"/>
        <end position="354"/>
    </location>
</feature>
<feature type="transmembrane region" description="Helical" evidence="2">
    <location>
        <begin position="163"/>
        <end position="181"/>
    </location>
</feature>
<feature type="compositionally biased region" description="Polar residues" evidence="1">
    <location>
        <begin position="241"/>
        <end position="271"/>
    </location>
</feature>
<evidence type="ECO:0000313" key="3">
    <source>
        <dbReference type="EMBL" id="CAG8542591.1"/>
    </source>
</evidence>
<dbReference type="Proteomes" id="UP000789572">
    <property type="component" value="Unassembled WGS sequence"/>
</dbReference>
<evidence type="ECO:0000256" key="1">
    <source>
        <dbReference type="SAM" id="MobiDB-lite"/>
    </source>
</evidence>
<feature type="transmembrane region" description="Helical" evidence="2">
    <location>
        <begin position="43"/>
        <end position="60"/>
    </location>
</feature>
<evidence type="ECO:0000256" key="2">
    <source>
        <dbReference type="SAM" id="Phobius"/>
    </source>
</evidence>
<feature type="transmembrane region" description="Helical" evidence="2">
    <location>
        <begin position="138"/>
        <end position="157"/>
    </location>
</feature>
<reference evidence="3" key="1">
    <citation type="submission" date="2021-06" db="EMBL/GenBank/DDBJ databases">
        <authorList>
            <person name="Kallberg Y."/>
            <person name="Tangrot J."/>
            <person name="Rosling A."/>
        </authorList>
    </citation>
    <scope>NUCLEOTIDE SEQUENCE</scope>
    <source>
        <strain evidence="3">IA702</strain>
    </source>
</reference>
<proteinExistence type="predicted"/>
<sequence length="354" mass="39492">KALVYKAMKNEKTQEAVATPVPQAQKAEITTVESPRKLTKGIIFNYLSGIGVIGISLYLQRDAINPWSEEGGDINVFMVLALQATLVLKLCLAGSVTPADYIIRATSEAKQLLKKTGNEIKDYNNRIAQTVKTRNRRCWEWLIFSSVSLFGSYFMMWREEDESIIITAFKVGGILFVIWLGRKIIYSFYTLKHRGQVKKLQALQKQAVSKFEEFQKMACLSETAGVISEFKVAMSPGASQLAAQSQANHKPQSSGKQPTGSNPSNTQSKSLNLGKPNPVPMRMPSPVQNEGESVGWFTKLAAAVIGINLEEDSEDDRSNEDEIVRKENGEKEVSENIEKKEEEKESFAVKEEED</sequence>
<organism evidence="3 4">
    <name type="scientific">Paraglomus occultum</name>
    <dbReference type="NCBI Taxonomy" id="144539"/>
    <lineage>
        <taxon>Eukaryota</taxon>
        <taxon>Fungi</taxon>
        <taxon>Fungi incertae sedis</taxon>
        <taxon>Mucoromycota</taxon>
        <taxon>Glomeromycotina</taxon>
        <taxon>Glomeromycetes</taxon>
        <taxon>Paraglomerales</taxon>
        <taxon>Paraglomeraceae</taxon>
        <taxon>Paraglomus</taxon>
    </lineage>
</organism>
<accession>A0A9N9AWN2</accession>
<keyword evidence="2" id="KW-0472">Membrane</keyword>
<keyword evidence="4" id="KW-1185">Reference proteome</keyword>
<dbReference type="OrthoDB" id="10342589at2759"/>
<evidence type="ECO:0000313" key="4">
    <source>
        <dbReference type="Proteomes" id="UP000789572"/>
    </source>
</evidence>
<protein>
    <submittedName>
        <fullName evidence="3">6161_t:CDS:1</fullName>
    </submittedName>
</protein>
<feature type="region of interest" description="Disordered" evidence="1">
    <location>
        <begin position="241"/>
        <end position="290"/>
    </location>
</feature>
<dbReference type="EMBL" id="CAJVPJ010000611">
    <property type="protein sequence ID" value="CAG8542591.1"/>
    <property type="molecule type" value="Genomic_DNA"/>
</dbReference>